<dbReference type="EMBL" id="BONX01000039">
    <property type="protein sequence ID" value="GIG99016.1"/>
    <property type="molecule type" value="Genomic_DNA"/>
</dbReference>
<proteinExistence type="predicted"/>
<dbReference type="Proteomes" id="UP000621500">
    <property type="component" value="Unassembled WGS sequence"/>
</dbReference>
<gene>
    <name evidence="6" type="ORF">Pma05_55890</name>
</gene>
<dbReference type="Gene3D" id="3.50.50.60">
    <property type="entry name" value="FAD/NAD(P)-binding domain"/>
    <property type="match status" value="1"/>
</dbReference>
<keyword evidence="7" id="KW-1185">Reference proteome</keyword>
<keyword evidence="1" id="KW-0285">Flavoprotein</keyword>
<protein>
    <submittedName>
        <fullName evidence="6">Monooxygenase</fullName>
    </submittedName>
</protein>
<evidence type="ECO:0000256" key="2">
    <source>
        <dbReference type="ARBA" id="ARBA00022827"/>
    </source>
</evidence>
<evidence type="ECO:0000256" key="3">
    <source>
        <dbReference type="ARBA" id="ARBA00023002"/>
    </source>
</evidence>
<dbReference type="InterPro" id="IPR002938">
    <property type="entry name" value="FAD-bd"/>
</dbReference>
<feature type="domain" description="FAD-binding" evidence="5">
    <location>
        <begin position="314"/>
        <end position="369"/>
    </location>
</feature>
<keyword evidence="2" id="KW-0274">FAD</keyword>
<evidence type="ECO:0000256" key="1">
    <source>
        <dbReference type="ARBA" id="ARBA00022630"/>
    </source>
</evidence>
<dbReference type="RefSeq" id="WP_203860430.1">
    <property type="nucleotide sequence ID" value="NZ_BAAAZQ010000009.1"/>
</dbReference>
<keyword evidence="4 6" id="KW-0503">Monooxygenase</keyword>
<dbReference type="GO" id="GO:0004497">
    <property type="term" value="F:monooxygenase activity"/>
    <property type="evidence" value="ECO:0007669"/>
    <property type="project" value="UniProtKB-KW"/>
</dbReference>
<feature type="domain" description="FAD-binding" evidence="5">
    <location>
        <begin position="7"/>
        <end position="194"/>
    </location>
</feature>
<name>A0ABQ4EWJ9_9ACTN</name>
<evidence type="ECO:0000313" key="6">
    <source>
        <dbReference type="EMBL" id="GIG99016.1"/>
    </source>
</evidence>
<dbReference type="PANTHER" id="PTHR47178:SF5">
    <property type="entry name" value="FAD-BINDING DOMAIN-CONTAINING PROTEIN"/>
    <property type="match status" value="1"/>
</dbReference>
<evidence type="ECO:0000259" key="5">
    <source>
        <dbReference type="Pfam" id="PF01494"/>
    </source>
</evidence>
<comment type="caution">
    <text evidence="6">The sequence shown here is derived from an EMBL/GenBank/DDBJ whole genome shotgun (WGS) entry which is preliminary data.</text>
</comment>
<dbReference type="Pfam" id="PF01494">
    <property type="entry name" value="FAD_binding_3"/>
    <property type="match status" value="2"/>
</dbReference>
<evidence type="ECO:0000256" key="4">
    <source>
        <dbReference type="ARBA" id="ARBA00023033"/>
    </source>
</evidence>
<keyword evidence="3" id="KW-0560">Oxidoreductase</keyword>
<dbReference type="PRINTS" id="PR00420">
    <property type="entry name" value="RNGMNOXGNASE"/>
</dbReference>
<dbReference type="InterPro" id="IPR036188">
    <property type="entry name" value="FAD/NAD-bd_sf"/>
</dbReference>
<reference evidence="6 7" key="1">
    <citation type="submission" date="2021-01" db="EMBL/GenBank/DDBJ databases">
        <title>Whole genome shotgun sequence of Plantactinospora mayteni NBRC 109088.</title>
        <authorList>
            <person name="Komaki H."/>
            <person name="Tamura T."/>
        </authorList>
    </citation>
    <scope>NUCLEOTIDE SEQUENCE [LARGE SCALE GENOMIC DNA]</scope>
    <source>
        <strain evidence="6 7">NBRC 109088</strain>
    </source>
</reference>
<organism evidence="6 7">
    <name type="scientific">Plantactinospora mayteni</name>
    <dbReference type="NCBI Taxonomy" id="566021"/>
    <lineage>
        <taxon>Bacteria</taxon>
        <taxon>Bacillati</taxon>
        <taxon>Actinomycetota</taxon>
        <taxon>Actinomycetes</taxon>
        <taxon>Micromonosporales</taxon>
        <taxon>Micromonosporaceae</taxon>
        <taxon>Plantactinospora</taxon>
    </lineage>
</organism>
<dbReference type="SUPFAM" id="SSF51905">
    <property type="entry name" value="FAD/NAD(P)-binding domain"/>
    <property type="match status" value="1"/>
</dbReference>
<dbReference type="PANTHER" id="PTHR47178">
    <property type="entry name" value="MONOOXYGENASE, FAD-BINDING"/>
    <property type="match status" value="1"/>
</dbReference>
<evidence type="ECO:0000313" key="7">
    <source>
        <dbReference type="Proteomes" id="UP000621500"/>
    </source>
</evidence>
<accession>A0ABQ4EWJ9</accession>
<sequence length="449" mass="49053">MSVRPIHVLVIGAGTGGMCLAHGLRRAGISVAVYERYRDRGDGLLGYRVGINPTGCRALRECLPPELFTTFLATCARAPGYFNVLTEQLHRTASFALRPEADPTSIDQSVSRMTLRQVLLTGMDDVVHFGKTFTHYAQHDDGRVTAYFADGSSATGDLLVAADGTHSAVRRQYLPHAEVRDAGSINIASKIPLTEQTRGLLTEEMHRGISLIFGAGGVMGVLHVMEFKWDQRGSVKPGVGVTDARLIGQWPGLLFDNTRDCINLIIWSAADRFPSDVMELRGERLAEVARDLTRNWHPHLRELLRQSDTGSVIPIKVATSVPVEPWPSSNVTLLGDAIHTMTPGRGVGANTALRDAALLHRQLVAAAAGAKPLLGSIADYETEMIRYGFARVADSLRTNGTNGDDPIYKPVIGRLAMLAARGYFSVTSRLPPLRRRFVDELYNYRGAET</sequence>